<keyword evidence="10 11" id="KW-0137">Centromere</keyword>
<comment type="caution">
    <text evidence="14">The sequence shown here is derived from an EMBL/GenBank/DDBJ whole genome shotgun (WGS) entry which is preliminary data.</text>
</comment>
<keyword evidence="5 11" id="KW-0132">Cell division</keyword>
<keyword evidence="8 12" id="KW-0175">Coiled coil</keyword>
<dbReference type="AlphaFoldDB" id="A0A9W7DI84"/>
<dbReference type="GO" id="GO:0007059">
    <property type="term" value="P:chromosome segregation"/>
    <property type="evidence" value="ECO:0007669"/>
    <property type="project" value="InterPro"/>
</dbReference>
<evidence type="ECO:0000256" key="3">
    <source>
        <dbReference type="ARBA" id="ARBA00011562"/>
    </source>
</evidence>
<organism evidence="14 15">
    <name type="scientific">Ambrosiozyma monospora</name>
    <name type="common">Yeast</name>
    <name type="synonym">Endomycopsis monosporus</name>
    <dbReference type="NCBI Taxonomy" id="43982"/>
    <lineage>
        <taxon>Eukaryota</taxon>
        <taxon>Fungi</taxon>
        <taxon>Dikarya</taxon>
        <taxon>Ascomycota</taxon>
        <taxon>Saccharomycotina</taxon>
        <taxon>Pichiomycetes</taxon>
        <taxon>Pichiales</taxon>
        <taxon>Pichiaceae</taxon>
        <taxon>Ambrosiozyma</taxon>
    </lineage>
</organism>
<proteinExistence type="inferred from homology"/>
<evidence type="ECO:0000256" key="6">
    <source>
        <dbReference type="ARBA" id="ARBA00022776"/>
    </source>
</evidence>
<feature type="coiled-coil region" evidence="12">
    <location>
        <begin position="5"/>
        <end position="134"/>
    </location>
</feature>
<evidence type="ECO:0000256" key="1">
    <source>
        <dbReference type="ARBA" id="ARBA00002772"/>
    </source>
</evidence>
<dbReference type="GO" id="GO:0031262">
    <property type="term" value="C:Ndc80 complex"/>
    <property type="evidence" value="ECO:0007669"/>
    <property type="project" value="InterPro"/>
</dbReference>
<keyword evidence="9 11" id="KW-0131">Cell cycle</keyword>
<keyword evidence="15" id="KW-1185">Reference proteome</keyword>
<evidence type="ECO:0000256" key="4">
    <source>
        <dbReference type="ARBA" id="ARBA00022454"/>
    </source>
</evidence>
<keyword evidence="6 11" id="KW-0498">Mitosis</keyword>
<accession>A0A9W7DI84</accession>
<dbReference type="Gene3D" id="3.30.457.50">
    <property type="entry name" value="Chromosome segregation protein Spc25"/>
    <property type="match status" value="1"/>
</dbReference>
<evidence type="ECO:0000256" key="8">
    <source>
        <dbReference type="ARBA" id="ARBA00023054"/>
    </source>
</evidence>
<evidence type="ECO:0000256" key="5">
    <source>
        <dbReference type="ARBA" id="ARBA00022618"/>
    </source>
</evidence>
<feature type="domain" description="Chromosome segregation protein Spc25 C-terminal" evidence="13">
    <location>
        <begin position="161"/>
        <end position="230"/>
    </location>
</feature>
<evidence type="ECO:0000256" key="12">
    <source>
        <dbReference type="SAM" id="Coils"/>
    </source>
</evidence>
<comment type="similarity">
    <text evidence="2 11">Belongs to the SPC25 family.</text>
</comment>
<keyword evidence="7 11" id="KW-0995">Kinetochore</keyword>
<keyword evidence="4 11" id="KW-0158">Chromosome</keyword>
<evidence type="ECO:0000313" key="14">
    <source>
        <dbReference type="EMBL" id="GMG40149.1"/>
    </source>
</evidence>
<dbReference type="CDD" id="cd23784">
    <property type="entry name" value="RWD_Spc25"/>
    <property type="match status" value="1"/>
</dbReference>
<comment type="subunit">
    <text evidence="3">Component of the NDC80 complex, which consists of NDC80, NUF2, SPC24 and SPC25.</text>
</comment>
<evidence type="ECO:0000259" key="13">
    <source>
        <dbReference type="Pfam" id="PF08234"/>
    </source>
</evidence>
<dbReference type="OrthoDB" id="4056921at2759"/>
<dbReference type="GO" id="GO:0005634">
    <property type="term" value="C:nucleus"/>
    <property type="evidence" value="ECO:0007669"/>
    <property type="project" value="UniProtKB-SubCell"/>
</dbReference>
<gene>
    <name evidence="14" type="ORF">Amon01_000593300</name>
</gene>
<sequence length="235" mass="27328">MSMNNRDLAEAMAKFDALKEQLEALKLKLHSYISKVQKYIVSSKSNSNARLSQISDEMKELQMAINKLKDTKDKLSTEINNEVTKRDTASLKAKEFALQIEDLVKKIDIMQADRKDLEEEIDRYMNEIKKKKEFISNHSNVIDDLILNNEQVLGLRIETGGADDLLSFVFWNVDPDDFNREVYFVMNPQTYQIVETNPTLEKREIDSIVDSFKKHKEVGYLWKDMRSALKKKLLG</sequence>
<keyword evidence="11" id="KW-0539">Nucleus</keyword>
<dbReference type="InterPro" id="IPR013255">
    <property type="entry name" value="Spc25_C"/>
</dbReference>
<evidence type="ECO:0000256" key="2">
    <source>
        <dbReference type="ARBA" id="ARBA00006379"/>
    </source>
</evidence>
<evidence type="ECO:0000256" key="7">
    <source>
        <dbReference type="ARBA" id="ARBA00022838"/>
    </source>
</evidence>
<dbReference type="Proteomes" id="UP001165063">
    <property type="component" value="Unassembled WGS sequence"/>
</dbReference>
<evidence type="ECO:0000256" key="10">
    <source>
        <dbReference type="ARBA" id="ARBA00023328"/>
    </source>
</evidence>
<dbReference type="GO" id="GO:0051301">
    <property type="term" value="P:cell division"/>
    <property type="evidence" value="ECO:0007669"/>
    <property type="project" value="UniProtKB-UniRule"/>
</dbReference>
<reference evidence="14" key="1">
    <citation type="submission" date="2023-04" db="EMBL/GenBank/DDBJ databases">
        <title>Ambrosiozyma monospora NBRC 1965.</title>
        <authorList>
            <person name="Ichikawa N."/>
            <person name="Sato H."/>
            <person name="Tonouchi N."/>
        </authorList>
    </citation>
    <scope>NUCLEOTIDE SEQUENCE</scope>
    <source>
        <strain evidence="14">NBRC 1965</strain>
    </source>
</reference>
<evidence type="ECO:0000256" key="11">
    <source>
        <dbReference type="RuleBase" id="RU367150"/>
    </source>
</evidence>
<evidence type="ECO:0000256" key="9">
    <source>
        <dbReference type="ARBA" id="ARBA00023306"/>
    </source>
</evidence>
<protein>
    <recommendedName>
        <fullName evidence="11">Kinetochore protein SPC25</fullName>
    </recommendedName>
</protein>
<dbReference type="EMBL" id="BSXU01003494">
    <property type="protein sequence ID" value="GMG40149.1"/>
    <property type="molecule type" value="Genomic_DNA"/>
</dbReference>
<name>A0A9W7DI84_AMBMO</name>
<evidence type="ECO:0000313" key="15">
    <source>
        <dbReference type="Proteomes" id="UP001165063"/>
    </source>
</evidence>
<comment type="function">
    <text evidence="1 11">Acts as a component of the essential kinetochore-associated NDC80 complex, which is required for chromosome segregation and spindle checkpoint activity.</text>
</comment>
<comment type="subcellular location">
    <subcellularLocation>
        <location evidence="11">Nucleus</location>
    </subcellularLocation>
    <subcellularLocation>
        <location evidence="11">Chromosome</location>
        <location evidence="11">Centromere</location>
        <location evidence="11">Kinetochore</location>
    </subcellularLocation>
</comment>
<dbReference type="Pfam" id="PF08234">
    <property type="entry name" value="Spindle_Spc25"/>
    <property type="match status" value="1"/>
</dbReference>